<feature type="transmembrane region" description="Helical" evidence="6">
    <location>
        <begin position="274"/>
        <end position="293"/>
    </location>
</feature>
<keyword evidence="2" id="KW-0808">Transferase</keyword>
<dbReference type="PANTHER" id="PTHR22926:SF5">
    <property type="entry name" value="PHOSPHO-N-ACETYLMURAMOYL-PENTAPEPTIDE-TRANSFERASE HOMOLOG"/>
    <property type="match status" value="1"/>
</dbReference>
<dbReference type="GO" id="GO:0016780">
    <property type="term" value="F:phosphotransferase activity, for other substituted phosphate groups"/>
    <property type="evidence" value="ECO:0007669"/>
    <property type="project" value="InterPro"/>
</dbReference>
<evidence type="ECO:0000256" key="4">
    <source>
        <dbReference type="ARBA" id="ARBA00022989"/>
    </source>
</evidence>
<evidence type="ECO:0000256" key="5">
    <source>
        <dbReference type="ARBA" id="ARBA00023136"/>
    </source>
</evidence>
<feature type="transmembrane region" description="Helical" evidence="6">
    <location>
        <begin position="63"/>
        <end position="84"/>
    </location>
</feature>
<keyword evidence="4 6" id="KW-1133">Transmembrane helix</keyword>
<feature type="transmembrane region" description="Helical" evidence="6">
    <location>
        <begin position="322"/>
        <end position="341"/>
    </location>
</feature>
<dbReference type="GO" id="GO:0005886">
    <property type="term" value="C:plasma membrane"/>
    <property type="evidence" value="ECO:0007669"/>
    <property type="project" value="TreeGrafter"/>
</dbReference>
<feature type="transmembrane region" description="Helical" evidence="6">
    <location>
        <begin position="198"/>
        <end position="215"/>
    </location>
</feature>
<feature type="transmembrane region" description="Helical" evidence="6">
    <location>
        <begin position="136"/>
        <end position="153"/>
    </location>
</feature>
<keyword evidence="3 6" id="KW-0812">Transmembrane</keyword>
<evidence type="ECO:0000256" key="2">
    <source>
        <dbReference type="ARBA" id="ARBA00022679"/>
    </source>
</evidence>
<organism evidence="7 8">
    <name type="scientific">Candidatus Amesbacteria bacterium RIFCSPLOWO2_01_FULL_48_25</name>
    <dbReference type="NCBI Taxonomy" id="1797259"/>
    <lineage>
        <taxon>Bacteria</taxon>
        <taxon>Candidatus Amesiibacteriota</taxon>
    </lineage>
</organism>
<comment type="subcellular location">
    <subcellularLocation>
        <location evidence="1">Membrane</location>
        <topology evidence="1">Multi-pass membrane protein</topology>
    </subcellularLocation>
</comment>
<dbReference type="EMBL" id="MEXN01000006">
    <property type="protein sequence ID" value="OGD03488.1"/>
    <property type="molecule type" value="Genomic_DNA"/>
</dbReference>
<dbReference type="Proteomes" id="UP000177080">
    <property type="component" value="Unassembled WGS sequence"/>
</dbReference>
<feature type="transmembrane region" description="Helical" evidence="6">
    <location>
        <begin position="221"/>
        <end position="240"/>
    </location>
</feature>
<dbReference type="STRING" id="1797259.A2989_02570"/>
<dbReference type="InterPro" id="IPR000715">
    <property type="entry name" value="Glycosyl_transferase_4"/>
</dbReference>
<comment type="caution">
    <text evidence="7">The sequence shown here is derived from an EMBL/GenBank/DDBJ whole genome shotgun (WGS) entry which is preliminary data.</text>
</comment>
<name>A0A1F4ZB84_9BACT</name>
<protein>
    <recommendedName>
        <fullName evidence="9">Phospho-N-acetylmuramoyl-pentapeptide-transferase</fullName>
    </recommendedName>
</protein>
<keyword evidence="5 6" id="KW-0472">Membrane</keyword>
<dbReference type="Pfam" id="PF00953">
    <property type="entry name" value="Glycos_transf_4"/>
    <property type="match status" value="1"/>
</dbReference>
<dbReference type="GO" id="GO:0044038">
    <property type="term" value="P:cell wall macromolecule biosynthetic process"/>
    <property type="evidence" value="ECO:0007669"/>
    <property type="project" value="TreeGrafter"/>
</dbReference>
<feature type="transmembrane region" description="Helical" evidence="6">
    <location>
        <begin position="165"/>
        <end position="186"/>
    </location>
</feature>
<evidence type="ECO:0008006" key="9">
    <source>
        <dbReference type="Google" id="ProtNLM"/>
    </source>
</evidence>
<feature type="transmembrane region" description="Helical" evidence="6">
    <location>
        <begin position="247"/>
        <end position="268"/>
    </location>
</feature>
<evidence type="ECO:0000256" key="6">
    <source>
        <dbReference type="SAM" id="Phobius"/>
    </source>
</evidence>
<evidence type="ECO:0000313" key="7">
    <source>
        <dbReference type="EMBL" id="OGD03488.1"/>
    </source>
</evidence>
<proteinExistence type="predicted"/>
<evidence type="ECO:0000256" key="1">
    <source>
        <dbReference type="ARBA" id="ARBA00004141"/>
    </source>
</evidence>
<accession>A0A1F4ZB84</accession>
<feature type="transmembrane region" description="Helical" evidence="6">
    <location>
        <begin position="104"/>
        <end position="124"/>
    </location>
</feature>
<evidence type="ECO:0000256" key="3">
    <source>
        <dbReference type="ARBA" id="ARBA00022692"/>
    </source>
</evidence>
<dbReference type="GO" id="GO:0071555">
    <property type="term" value="P:cell wall organization"/>
    <property type="evidence" value="ECO:0007669"/>
    <property type="project" value="TreeGrafter"/>
</dbReference>
<evidence type="ECO:0000313" key="8">
    <source>
        <dbReference type="Proteomes" id="UP000177080"/>
    </source>
</evidence>
<gene>
    <name evidence="7" type="ORF">A2989_02570</name>
</gene>
<sequence>MTLFLGILLFSFIINSLAIVPFINFLYRIRLIYHPKYSGLTRDNTTHSHLLHRLHAWKAGTPIGAGLLLLTTTSLLCAAIYPAITRAGIAITSLFPKHEELNVVFFTFLSFGLLGLFDDLAKIFPHTGIPQISLRVKTFLQMCLAVISALLLYKNLGLSGINLPFMGSLSLGWAYVPASALVIYIFSAGYDFTDGLDGLAAGILLIGLFAFWSISASHLDTILSVFISLWIGGLLAFLYFNIYPARLWLGNSGSLAFGATFAVIGLLLGKTTALLVIGFIFIAEIGSSILQYLSLKLLKFRLFPITPLHHWLQVIGWPEPKIVLRAWIITIMFSVFGLWLAQI</sequence>
<feature type="transmembrane region" description="Helical" evidence="6">
    <location>
        <begin position="6"/>
        <end position="27"/>
    </location>
</feature>
<dbReference type="PANTHER" id="PTHR22926">
    <property type="entry name" value="PHOSPHO-N-ACETYLMURAMOYL-PENTAPEPTIDE-TRANSFERASE"/>
    <property type="match status" value="1"/>
</dbReference>
<reference evidence="7 8" key="1">
    <citation type="journal article" date="2016" name="Nat. Commun.">
        <title>Thousands of microbial genomes shed light on interconnected biogeochemical processes in an aquifer system.</title>
        <authorList>
            <person name="Anantharaman K."/>
            <person name="Brown C.T."/>
            <person name="Hug L.A."/>
            <person name="Sharon I."/>
            <person name="Castelle C.J."/>
            <person name="Probst A.J."/>
            <person name="Thomas B.C."/>
            <person name="Singh A."/>
            <person name="Wilkins M.J."/>
            <person name="Karaoz U."/>
            <person name="Brodie E.L."/>
            <person name="Williams K.H."/>
            <person name="Hubbard S.S."/>
            <person name="Banfield J.F."/>
        </authorList>
    </citation>
    <scope>NUCLEOTIDE SEQUENCE [LARGE SCALE GENOMIC DNA]</scope>
</reference>
<dbReference type="AlphaFoldDB" id="A0A1F4ZB84"/>